<comment type="subcellular location">
    <subcellularLocation>
        <location evidence="1">Membrane</location>
        <topology evidence="1">Multi-pass membrane protein</topology>
    </subcellularLocation>
</comment>
<dbReference type="Proteomes" id="UP001341281">
    <property type="component" value="Chromosome 01"/>
</dbReference>
<keyword evidence="4 5" id="KW-0472">Membrane</keyword>
<evidence type="ECO:0000256" key="3">
    <source>
        <dbReference type="ARBA" id="ARBA00022989"/>
    </source>
</evidence>
<dbReference type="InterPro" id="IPR057670">
    <property type="entry name" value="SH3_retrovirus"/>
</dbReference>
<dbReference type="PANTHER" id="PTHR11439">
    <property type="entry name" value="GAG-POL-RELATED RETROTRANSPOSON"/>
    <property type="match status" value="1"/>
</dbReference>
<dbReference type="Gene3D" id="1.20.1080.10">
    <property type="entry name" value="Glycerol uptake facilitator protein"/>
    <property type="match status" value="1"/>
</dbReference>
<dbReference type="CDD" id="cd09272">
    <property type="entry name" value="RNase_HI_RT_Ty1"/>
    <property type="match status" value="1"/>
</dbReference>
<evidence type="ECO:0000313" key="8">
    <source>
        <dbReference type="Proteomes" id="UP001341281"/>
    </source>
</evidence>
<evidence type="ECO:0000313" key="7">
    <source>
        <dbReference type="EMBL" id="WVZ48740.1"/>
    </source>
</evidence>
<dbReference type="AlphaFoldDB" id="A0AAQ3PGG7"/>
<dbReference type="SUPFAM" id="SSF56672">
    <property type="entry name" value="DNA/RNA polymerases"/>
    <property type="match status" value="1"/>
</dbReference>
<evidence type="ECO:0000256" key="1">
    <source>
        <dbReference type="ARBA" id="ARBA00004141"/>
    </source>
</evidence>
<dbReference type="InterPro" id="IPR001584">
    <property type="entry name" value="Integrase_cat-core"/>
</dbReference>
<gene>
    <name evidence="7" type="ORF">U9M48_000159</name>
</gene>
<dbReference type="InterPro" id="IPR012337">
    <property type="entry name" value="RNaseH-like_sf"/>
</dbReference>
<dbReference type="Gene3D" id="3.30.420.10">
    <property type="entry name" value="Ribonuclease H-like superfamily/Ribonuclease H"/>
    <property type="match status" value="1"/>
</dbReference>
<proteinExistence type="predicted"/>
<dbReference type="InterPro" id="IPR013103">
    <property type="entry name" value="RVT_2"/>
</dbReference>
<dbReference type="SUPFAM" id="SSF53098">
    <property type="entry name" value="Ribonuclease H-like"/>
    <property type="match status" value="1"/>
</dbReference>
<organism evidence="7 8">
    <name type="scientific">Paspalum notatum var. saurae</name>
    <dbReference type="NCBI Taxonomy" id="547442"/>
    <lineage>
        <taxon>Eukaryota</taxon>
        <taxon>Viridiplantae</taxon>
        <taxon>Streptophyta</taxon>
        <taxon>Embryophyta</taxon>
        <taxon>Tracheophyta</taxon>
        <taxon>Spermatophyta</taxon>
        <taxon>Magnoliopsida</taxon>
        <taxon>Liliopsida</taxon>
        <taxon>Poales</taxon>
        <taxon>Poaceae</taxon>
        <taxon>PACMAD clade</taxon>
        <taxon>Panicoideae</taxon>
        <taxon>Andropogonodae</taxon>
        <taxon>Paspaleae</taxon>
        <taxon>Paspalinae</taxon>
        <taxon>Paspalum</taxon>
    </lineage>
</organism>
<dbReference type="GO" id="GO:0003676">
    <property type="term" value="F:nucleic acid binding"/>
    <property type="evidence" value="ECO:0007669"/>
    <property type="project" value="InterPro"/>
</dbReference>
<sequence length="914" mass="102453">MASKQRRTPFPAKVEHSAERVLELVYGDLCGPISPPTPSGSKYFTPRRYMWVKILCSKDRAAAAIKQFQAKGEAETREEARCTTHGPGGEFTSVDFMEYCMENGIRRQLTAPYSPQQNGVVERRNGTVVATAHNLLKAKGLPGWLWGEAVATAVYLLNRSPTKGVNGMTPYEALFGKKPAIHHLRTFGCIVYVKNTKPNLKKLEDRGQCMVFIGYEKGSKAYRAYDPTTGKVVITRDVVFDEGTQWDWSGMENLEIGSDAGSGDSFTVEYPVEENRRAIEGEEGQERTPSVQSQLEPLVGGNIEEEEPVTPVVAQFAPAADPSPIQFVSPPSNIDENFDADHAHPDYGESHVRFRTLDNIIGRVTPHGQAARDPDRVELLAVSADEPASLAKAMKHECWRRAMAKELAAIEENKTWTLTDLPADRRAIGRNGSSSDQGIDYDEVFAPVARIEAIRLLMSLAAHEGWEVHHMYVKSAFLNGELKEEVFVEQPPGFLDPNNDHKVFKLHKALYGLHQSPRAWNHKLDERTNSQAILKLKKEMTHLFKMSDLGLLHYYLGIEVKQSTEGISLCQKAYARKILEKAYAYARKILEKAGMAGCNACQTPMVPRLKLNKESGSPLVDVTLYRSIVGSLRYLVHTRPDLAFSVGYVSRFMEEPHEDHMAAVKQILRYVAGTKDKGLFYGRKKGTEPVLTGFSDSDHAGDVDSRKSTSGIIFFLGDGAVSWQSVKQRIVANSSCEAEYIAAATAACQAIWLARVLADMRGSEVKKPILMVDNKSTISIIKNPILNDRSKHIDVKFHVIIEYSETGQIEVKFISTADQLGDILTKPLGRLKFQELRDKIGIGQAFGWAYVKNRHNTWEQFYVYWMCPFIGAILAAWMFRAFFLAPAAKAKAKKHMMNIIIWLWMPDLKKINRY</sequence>
<dbReference type="InterPro" id="IPR043502">
    <property type="entry name" value="DNA/RNA_pol_sf"/>
</dbReference>
<name>A0AAQ3PGG7_PASNO</name>
<dbReference type="SUPFAM" id="SSF81338">
    <property type="entry name" value="Aquaporin-like"/>
    <property type="match status" value="1"/>
</dbReference>
<dbReference type="EMBL" id="CP144745">
    <property type="protein sequence ID" value="WVZ48740.1"/>
    <property type="molecule type" value="Genomic_DNA"/>
</dbReference>
<dbReference type="InterPro" id="IPR023271">
    <property type="entry name" value="Aquaporin-like"/>
</dbReference>
<keyword evidence="8" id="KW-1185">Reference proteome</keyword>
<evidence type="ECO:0000256" key="5">
    <source>
        <dbReference type="SAM" id="Phobius"/>
    </source>
</evidence>
<reference evidence="7 8" key="1">
    <citation type="submission" date="2024-02" db="EMBL/GenBank/DDBJ databases">
        <title>High-quality chromosome-scale genome assembly of Pensacola bahiagrass (Paspalum notatum Flugge var. saurae).</title>
        <authorList>
            <person name="Vega J.M."/>
            <person name="Podio M."/>
            <person name="Orjuela J."/>
            <person name="Siena L.A."/>
            <person name="Pessino S.C."/>
            <person name="Combes M.C."/>
            <person name="Mariac C."/>
            <person name="Albertini E."/>
            <person name="Pupilli F."/>
            <person name="Ortiz J.P.A."/>
            <person name="Leblanc O."/>
        </authorList>
    </citation>
    <scope>NUCLEOTIDE SEQUENCE [LARGE SCALE GENOMIC DNA]</scope>
    <source>
        <strain evidence="7">R1</strain>
        <tissue evidence="7">Leaf</tissue>
    </source>
</reference>
<accession>A0AAQ3PGG7</accession>
<evidence type="ECO:0000256" key="2">
    <source>
        <dbReference type="ARBA" id="ARBA00022692"/>
    </source>
</evidence>
<dbReference type="Pfam" id="PF07727">
    <property type="entry name" value="RVT_2"/>
    <property type="match status" value="2"/>
</dbReference>
<keyword evidence="2 5" id="KW-0812">Transmembrane</keyword>
<dbReference type="PANTHER" id="PTHR11439:SF515">
    <property type="entry name" value="GAG-POL POLYPROTEIN"/>
    <property type="match status" value="1"/>
</dbReference>
<evidence type="ECO:0000256" key="4">
    <source>
        <dbReference type="ARBA" id="ARBA00023136"/>
    </source>
</evidence>
<keyword evidence="3 5" id="KW-1133">Transmembrane helix</keyword>
<protein>
    <recommendedName>
        <fullName evidence="6">Integrase catalytic domain-containing protein</fullName>
    </recommendedName>
</protein>
<dbReference type="Pfam" id="PF25597">
    <property type="entry name" value="SH3_retrovirus"/>
    <property type="match status" value="1"/>
</dbReference>
<dbReference type="PROSITE" id="PS50994">
    <property type="entry name" value="INTEGRASE"/>
    <property type="match status" value="1"/>
</dbReference>
<dbReference type="GO" id="GO:0016020">
    <property type="term" value="C:membrane"/>
    <property type="evidence" value="ECO:0007669"/>
    <property type="project" value="UniProtKB-SubCell"/>
</dbReference>
<dbReference type="InterPro" id="IPR036397">
    <property type="entry name" value="RNaseH_sf"/>
</dbReference>
<dbReference type="GO" id="GO:0015074">
    <property type="term" value="P:DNA integration"/>
    <property type="evidence" value="ECO:0007669"/>
    <property type="project" value="InterPro"/>
</dbReference>
<feature type="domain" description="Integrase catalytic" evidence="6">
    <location>
        <begin position="7"/>
        <end position="178"/>
    </location>
</feature>
<evidence type="ECO:0000259" key="6">
    <source>
        <dbReference type="PROSITE" id="PS50994"/>
    </source>
</evidence>
<feature type="transmembrane region" description="Helical" evidence="5">
    <location>
        <begin position="862"/>
        <end position="887"/>
    </location>
</feature>